<dbReference type="RefSeq" id="WP_223576731.1">
    <property type="nucleotide sequence ID" value="NZ_BAABFU010000001.1"/>
</dbReference>
<comment type="caution">
    <text evidence="2">The sequence shown here is derived from an EMBL/GenBank/DDBJ whole genome shotgun (WGS) entry which is preliminary data.</text>
</comment>
<gene>
    <name evidence="2" type="ORF">GCM10023150_09550</name>
</gene>
<dbReference type="PROSITE" id="PS51782">
    <property type="entry name" value="LYSM"/>
    <property type="match status" value="1"/>
</dbReference>
<evidence type="ECO:0000259" key="1">
    <source>
        <dbReference type="PROSITE" id="PS51782"/>
    </source>
</evidence>
<accession>A0ABP8HY97</accession>
<evidence type="ECO:0000313" key="2">
    <source>
        <dbReference type="EMBL" id="GAA4347288.1"/>
    </source>
</evidence>
<dbReference type="InterPro" id="IPR006860">
    <property type="entry name" value="FecR"/>
</dbReference>
<dbReference type="Gene3D" id="2.60.40.10">
    <property type="entry name" value="Immunoglobulins"/>
    <property type="match status" value="3"/>
</dbReference>
<dbReference type="PANTHER" id="PTHR38731">
    <property type="entry name" value="LIPL45-RELATED LIPOPROTEIN-RELATED"/>
    <property type="match status" value="1"/>
</dbReference>
<dbReference type="Proteomes" id="UP001501294">
    <property type="component" value="Unassembled WGS sequence"/>
</dbReference>
<dbReference type="PANTHER" id="PTHR38731:SF1">
    <property type="entry name" value="FECR PROTEIN DOMAIN-CONTAINING PROTEIN"/>
    <property type="match status" value="1"/>
</dbReference>
<dbReference type="Gene3D" id="2.60.120.1440">
    <property type="match status" value="1"/>
</dbReference>
<reference evidence="3" key="1">
    <citation type="journal article" date="2019" name="Int. J. Syst. Evol. Microbiol.">
        <title>The Global Catalogue of Microorganisms (GCM) 10K type strain sequencing project: providing services to taxonomists for standard genome sequencing and annotation.</title>
        <authorList>
            <consortium name="The Broad Institute Genomics Platform"/>
            <consortium name="The Broad Institute Genome Sequencing Center for Infectious Disease"/>
            <person name="Wu L."/>
            <person name="Ma J."/>
        </authorList>
    </citation>
    <scope>NUCLEOTIDE SEQUENCE [LARGE SCALE GENOMIC DNA]</scope>
    <source>
        <strain evidence="3">JCM 17727</strain>
    </source>
</reference>
<dbReference type="CDD" id="cd00118">
    <property type="entry name" value="LysM"/>
    <property type="match status" value="1"/>
</dbReference>
<dbReference type="InterPro" id="IPR013783">
    <property type="entry name" value="Ig-like_fold"/>
</dbReference>
<proteinExistence type="predicted"/>
<dbReference type="InterPro" id="IPR018392">
    <property type="entry name" value="LysM"/>
</dbReference>
<dbReference type="EMBL" id="BAABFU010000001">
    <property type="protein sequence ID" value="GAA4347288.1"/>
    <property type="molecule type" value="Genomic_DNA"/>
</dbReference>
<dbReference type="Pfam" id="PF04773">
    <property type="entry name" value="FecR"/>
    <property type="match status" value="1"/>
</dbReference>
<sequence length="547" mass="61162">MKPLGSWSLVWAIFAALIMVVPQSMAEDWLYTVRKGDTIWGLSHKYLKEPLKFQEIQKYNDVQLDRQIPPGVTLKFPMEYLKFAPTEVEVTAINGTAHYVRRGIKEQLKLEHQLVLDDILLTDKDSSVALLFADGSELLLGENSELVFDVQTKWGETGMVDSRMRLMKGSAEGRVRPLIGPGANFEVQTPSAVATVRGTEFRVRVDESDSGIVFNEVDEGTVSVQLHENQASVKQGFGLKTATNLPMSKPKALLPEPVFVNAQSKYPGHPVTLTWQPIDGAQGYYIELFGDVAMTKLVHKDFVNLNQTQLPEVALGEYSVRVRGVDQEGLQGLNSSHRFVISPVPSSPAVQFEHEKLLAGEPVHYRWTSKAGASQYRWRLAKDKQFRRVVEELELQTTAYQQPQGLPAGTYYWKVAAGNENGYGQDSDLVRFDVRLPVVPTIKPIASEISSDEALSFHWSAVELATEYHWQIGTDDRFENVIDEGLTADTRVTVSELPEQELFIRVAAKGPYNQNRYSDVSTVEVVEPSDGKTAFSIGSILLFILML</sequence>
<name>A0ABP8HY97_9GAMM</name>
<dbReference type="Gene3D" id="3.10.350.10">
    <property type="entry name" value="LysM domain"/>
    <property type="match status" value="1"/>
</dbReference>
<keyword evidence="3" id="KW-1185">Reference proteome</keyword>
<dbReference type="SUPFAM" id="SSF54106">
    <property type="entry name" value="LysM domain"/>
    <property type="match status" value="1"/>
</dbReference>
<organism evidence="2 3">
    <name type="scientific">Kangiella taiwanensis</name>
    <dbReference type="NCBI Taxonomy" id="1079179"/>
    <lineage>
        <taxon>Bacteria</taxon>
        <taxon>Pseudomonadati</taxon>
        <taxon>Pseudomonadota</taxon>
        <taxon>Gammaproteobacteria</taxon>
        <taxon>Kangiellales</taxon>
        <taxon>Kangiellaceae</taxon>
        <taxon>Kangiella</taxon>
    </lineage>
</organism>
<evidence type="ECO:0000313" key="3">
    <source>
        <dbReference type="Proteomes" id="UP001501294"/>
    </source>
</evidence>
<dbReference type="InterPro" id="IPR036779">
    <property type="entry name" value="LysM_dom_sf"/>
</dbReference>
<protein>
    <recommendedName>
        <fullName evidence="1">LysM domain-containing protein</fullName>
    </recommendedName>
</protein>
<dbReference type="Pfam" id="PF01476">
    <property type="entry name" value="LysM"/>
    <property type="match status" value="1"/>
</dbReference>
<feature type="domain" description="LysM" evidence="1">
    <location>
        <begin position="29"/>
        <end position="76"/>
    </location>
</feature>